<proteinExistence type="inferred from homology"/>
<name>A0A1C4YU72_9ACTN</name>
<organism evidence="8 9">
    <name type="scientific">Micromonospora purpureochromogenes</name>
    <dbReference type="NCBI Taxonomy" id="47872"/>
    <lineage>
        <taxon>Bacteria</taxon>
        <taxon>Bacillati</taxon>
        <taxon>Actinomycetota</taxon>
        <taxon>Actinomycetes</taxon>
        <taxon>Micromonosporales</taxon>
        <taxon>Micromonosporaceae</taxon>
        <taxon>Micromonospora</taxon>
    </lineage>
</organism>
<dbReference type="Gene3D" id="2.60.120.200">
    <property type="match status" value="1"/>
</dbReference>
<evidence type="ECO:0000256" key="3">
    <source>
        <dbReference type="ARBA" id="ARBA00023295"/>
    </source>
</evidence>
<dbReference type="InterPro" id="IPR006710">
    <property type="entry name" value="Glyco_hydro_43"/>
</dbReference>
<feature type="active site" description="Proton acceptor" evidence="4">
    <location>
        <position position="25"/>
    </location>
</feature>
<reference evidence="8 9" key="1">
    <citation type="submission" date="2016-06" db="EMBL/GenBank/DDBJ databases">
        <authorList>
            <person name="Kjaerup R.B."/>
            <person name="Dalgaard T.S."/>
            <person name="Juul-Madsen H.R."/>
        </authorList>
    </citation>
    <scope>NUCLEOTIDE SEQUENCE [LARGE SCALE GENOMIC DNA]</scope>
    <source>
        <strain evidence="8 9">DSM 43821</strain>
    </source>
</reference>
<dbReference type="InterPro" id="IPR023296">
    <property type="entry name" value="Glyco_hydro_beta-prop_sf"/>
</dbReference>
<feature type="domain" description="Beta-xylosidase C-terminal Concanavalin A-like" evidence="7">
    <location>
        <begin position="332"/>
        <end position="536"/>
    </location>
</feature>
<dbReference type="AlphaFoldDB" id="A0A1C4YU72"/>
<dbReference type="PANTHER" id="PTHR42812:SF12">
    <property type="entry name" value="BETA-XYLOSIDASE-RELATED"/>
    <property type="match status" value="1"/>
</dbReference>
<protein>
    <submittedName>
        <fullName evidence="8">Xylan 1,4-beta-xylosidase</fullName>
    </submittedName>
</protein>
<keyword evidence="2 6" id="KW-0378">Hydrolase</keyword>
<feature type="site" description="Important for catalytic activity, responsible for pKa modulation of the active site Glu and correct orientation of both the proton donor and substrate" evidence="5">
    <location>
        <position position="138"/>
    </location>
</feature>
<feature type="active site" description="Proton donor" evidence="4">
    <location>
        <position position="197"/>
    </location>
</feature>
<evidence type="ECO:0000259" key="7">
    <source>
        <dbReference type="Pfam" id="PF17851"/>
    </source>
</evidence>
<comment type="similarity">
    <text evidence="1 6">Belongs to the glycosyl hydrolase 43 family.</text>
</comment>
<evidence type="ECO:0000256" key="2">
    <source>
        <dbReference type="ARBA" id="ARBA00022801"/>
    </source>
</evidence>
<dbReference type="SUPFAM" id="SSF49899">
    <property type="entry name" value="Concanavalin A-like lectins/glucanases"/>
    <property type="match status" value="1"/>
</dbReference>
<dbReference type="InterPro" id="IPR051795">
    <property type="entry name" value="Glycosyl_Hydrlase_43"/>
</dbReference>
<dbReference type="EMBL" id="LT607410">
    <property type="protein sequence ID" value="SCF24305.1"/>
    <property type="molecule type" value="Genomic_DNA"/>
</dbReference>
<dbReference type="Pfam" id="PF04616">
    <property type="entry name" value="Glyco_hydro_43"/>
    <property type="match status" value="1"/>
</dbReference>
<dbReference type="CDD" id="cd09000">
    <property type="entry name" value="GH43_SXA-like"/>
    <property type="match status" value="1"/>
</dbReference>
<dbReference type="InterPro" id="IPR013320">
    <property type="entry name" value="ConA-like_dom_sf"/>
</dbReference>
<dbReference type="InterPro" id="IPR041542">
    <property type="entry name" value="GH43_C2"/>
</dbReference>
<dbReference type="Gene3D" id="2.115.10.20">
    <property type="entry name" value="Glycosyl hydrolase domain, family 43"/>
    <property type="match status" value="1"/>
</dbReference>
<dbReference type="PANTHER" id="PTHR42812">
    <property type="entry name" value="BETA-XYLOSIDASE"/>
    <property type="match status" value="1"/>
</dbReference>
<evidence type="ECO:0000313" key="9">
    <source>
        <dbReference type="Proteomes" id="UP000198228"/>
    </source>
</evidence>
<evidence type="ECO:0000256" key="4">
    <source>
        <dbReference type="PIRSR" id="PIRSR606710-1"/>
    </source>
</evidence>
<dbReference type="Pfam" id="PF17851">
    <property type="entry name" value="GH43_C2"/>
    <property type="match status" value="1"/>
</dbReference>
<dbReference type="GO" id="GO:0005975">
    <property type="term" value="P:carbohydrate metabolic process"/>
    <property type="evidence" value="ECO:0007669"/>
    <property type="project" value="InterPro"/>
</dbReference>
<evidence type="ECO:0000256" key="1">
    <source>
        <dbReference type="ARBA" id="ARBA00009865"/>
    </source>
</evidence>
<dbReference type="SUPFAM" id="SSF75005">
    <property type="entry name" value="Arabinanase/levansucrase/invertase"/>
    <property type="match status" value="1"/>
</dbReference>
<evidence type="ECO:0000256" key="5">
    <source>
        <dbReference type="PIRSR" id="PIRSR606710-2"/>
    </source>
</evidence>
<sequence>MTSGVTTPTTTRVIHNPVLPGFHPDPSILRVGEDYYLATSTFEWYPGVRLHHSRDLVHWRPLGGLLTERRLLDLTGVGDSCGVWAPCLSYAHGRFHLVYTDVASFAGGYWDPQNYVVTAPDVTGPWSDPVPVHAHGFDPSLFHDDDGSTWLLAMRADWRPGRDSFGGIEIQRYDPLAGRLVGPPRLIFEGTTAGVTEGPHLYRRDGWYYLLTAEGGTSWEHQATVARSRSLFGPYRPDPDGPLISSHGRPELRLQKAGHGSLVETGDGRWYLAHLTGRPYTPLGNCVLGRETALQPVEWTADGWPRVRGGVPADVVAAPDLPPAPWPAEPATDDFDAPTLGPAWSTLRRPATPDWVDLAVRPSHLRIVGGQSPVGRHRPSLVARRVTDPRCALSTVLEFRPETFRQLAGITGYYNSRNWHYAYVSLDDAGEPVLAVLSCDSGRRAAYPEATVRLGRRARLGLRVVFDGPALRFSYDLGDGWRPLSPVLDATILSDEHAARAVDGEPTGWGFTGAFAGLWVQDIGADGGYADFDSATWHIGAAVD</sequence>
<evidence type="ECO:0000256" key="6">
    <source>
        <dbReference type="RuleBase" id="RU361187"/>
    </source>
</evidence>
<evidence type="ECO:0000313" key="8">
    <source>
        <dbReference type="EMBL" id="SCF24305.1"/>
    </source>
</evidence>
<keyword evidence="3 6" id="KW-0326">Glycosidase</keyword>
<dbReference type="GO" id="GO:0004553">
    <property type="term" value="F:hydrolase activity, hydrolyzing O-glycosyl compounds"/>
    <property type="evidence" value="ECO:0007669"/>
    <property type="project" value="InterPro"/>
</dbReference>
<dbReference type="RefSeq" id="WP_172894327.1">
    <property type="nucleotide sequence ID" value="NZ_LT607410.1"/>
</dbReference>
<gene>
    <name evidence="8" type="ORF">GA0074696_3706</name>
</gene>
<dbReference type="Proteomes" id="UP000198228">
    <property type="component" value="Chromosome I"/>
</dbReference>
<accession>A0A1C4YU72</accession>